<evidence type="ECO:0000313" key="5">
    <source>
        <dbReference type="Proteomes" id="UP000199024"/>
    </source>
</evidence>
<feature type="chain" id="PRO_5011728402" evidence="2">
    <location>
        <begin position="37"/>
        <end position="590"/>
    </location>
</feature>
<dbReference type="AlphaFoldDB" id="A0A1I6MDA2"/>
<sequence>MRRVCRASVVLNLMKCVVSPRLLLALLLTVSADAIAQTPAKTSSPGTFVEVTAASGVSFQHVASHTAKKYLLETMGSGVAMFDYDNDGRLDLFFANGAPLSSPTPKGTIPQKSGPRDWNRLYHQKADGTFEDVTEKAGLQGMGYALGVAVGDYDNDGFEDLLVTGYGGSHLYHNNGNGTFTDVTAPAGVAGGGFSTSAAWIDLDHDGRLDLVVLRYVQWDFDDIWCGEHRDGYRAYCHPDIFPAIAPLVYHNDGVRNGVTHFTEIGAASGISVPAKGLGIAIADYDRDGYPDIVIANDSMLEHLYRNKGNGTFEEVGMTAEIAVDGDGRTYAGMGVDFADYNNDGLPDLVITNLASQKYAMYANNGDGSFSYASYSTGLAGMTQLHSGWGIRFMDYDNDGLKDLLVAQGHDLDTVELNFSAIHYREPMMLARNTGHGFVDVSEHSGEVFKQAWVGRGMALGDLYNDGHVDAVVSTNDGPAHILRNETVHGNHWLGLNLVGHRSNRDAIGAEVKLVTTRGPQWETVSTASSYLSASDKRLHFGLGADTTASLEILWPSGIRQTLKDVAADQILKVDEPSEAPAPSTTRKAN</sequence>
<dbReference type="PANTHER" id="PTHR16026:SF0">
    <property type="entry name" value="CARTILAGE ACIDIC PROTEIN 1"/>
    <property type="match status" value="1"/>
</dbReference>
<proteinExistence type="predicted"/>
<evidence type="ECO:0000259" key="3">
    <source>
        <dbReference type="Pfam" id="PF07593"/>
    </source>
</evidence>
<dbReference type="Pfam" id="PF13517">
    <property type="entry name" value="FG-GAP_3"/>
    <property type="match status" value="2"/>
</dbReference>
<dbReference type="InterPro" id="IPR013517">
    <property type="entry name" value="FG-GAP"/>
</dbReference>
<accession>A0A1I6MDA2</accession>
<evidence type="ECO:0000313" key="4">
    <source>
        <dbReference type="EMBL" id="SFS13684.1"/>
    </source>
</evidence>
<feature type="domain" description="ASPIC/UnbV" evidence="3">
    <location>
        <begin position="507"/>
        <end position="572"/>
    </location>
</feature>
<gene>
    <name evidence="4" type="ORF">SAMN05421771_2370</name>
</gene>
<dbReference type="PANTHER" id="PTHR16026">
    <property type="entry name" value="CARTILAGE ACIDIC PROTEIN 1"/>
    <property type="match status" value="1"/>
</dbReference>
<evidence type="ECO:0000256" key="2">
    <source>
        <dbReference type="SAM" id="SignalP"/>
    </source>
</evidence>
<dbReference type="EMBL" id="FOZL01000001">
    <property type="protein sequence ID" value="SFS13684.1"/>
    <property type="molecule type" value="Genomic_DNA"/>
</dbReference>
<dbReference type="STRING" id="474950.SAMN05421771_2370"/>
<feature type="signal peptide" evidence="2">
    <location>
        <begin position="1"/>
        <end position="36"/>
    </location>
</feature>
<evidence type="ECO:0000256" key="1">
    <source>
        <dbReference type="ARBA" id="ARBA00022729"/>
    </source>
</evidence>
<dbReference type="InterPro" id="IPR028994">
    <property type="entry name" value="Integrin_alpha_N"/>
</dbReference>
<dbReference type="Proteomes" id="UP000199024">
    <property type="component" value="Unassembled WGS sequence"/>
</dbReference>
<dbReference type="InterPro" id="IPR011519">
    <property type="entry name" value="UnbV_ASPIC"/>
</dbReference>
<dbReference type="Pfam" id="PF07593">
    <property type="entry name" value="UnbV_ASPIC"/>
    <property type="match status" value="1"/>
</dbReference>
<dbReference type="InterPro" id="IPR027039">
    <property type="entry name" value="Crtac1"/>
</dbReference>
<dbReference type="Gene3D" id="2.130.10.130">
    <property type="entry name" value="Integrin alpha, N-terminal"/>
    <property type="match status" value="2"/>
</dbReference>
<keyword evidence="1 2" id="KW-0732">Signal</keyword>
<keyword evidence="5" id="KW-1185">Reference proteome</keyword>
<reference evidence="4 5" key="1">
    <citation type="submission" date="2016-10" db="EMBL/GenBank/DDBJ databases">
        <authorList>
            <person name="de Groot N.N."/>
        </authorList>
    </citation>
    <scope>NUCLEOTIDE SEQUENCE [LARGE SCALE GENOMIC DNA]</scope>
    <source>
        <strain evidence="4 5">DSM 21001</strain>
    </source>
</reference>
<protein>
    <submittedName>
        <fullName evidence="4">Repeat domain-containing protein</fullName>
    </submittedName>
</protein>
<dbReference type="SUPFAM" id="SSF69318">
    <property type="entry name" value="Integrin alpha N-terminal domain"/>
    <property type="match status" value="1"/>
</dbReference>
<organism evidence="4 5">
    <name type="scientific">Granulicella pectinivorans</name>
    <dbReference type="NCBI Taxonomy" id="474950"/>
    <lineage>
        <taxon>Bacteria</taxon>
        <taxon>Pseudomonadati</taxon>
        <taxon>Acidobacteriota</taxon>
        <taxon>Terriglobia</taxon>
        <taxon>Terriglobales</taxon>
        <taxon>Acidobacteriaceae</taxon>
        <taxon>Granulicella</taxon>
    </lineage>
</organism>
<name>A0A1I6MDA2_9BACT</name>